<evidence type="ECO:0000256" key="5">
    <source>
        <dbReference type="ARBA" id="ARBA00023237"/>
    </source>
</evidence>
<reference evidence="7 8" key="1">
    <citation type="submission" date="2015-09" db="EMBL/GenBank/DDBJ databases">
        <title>Draft Genome Sequence of Pseudoalteromonas lipolytica UCD-48B.</title>
        <authorList>
            <person name="Krusor M."/>
            <person name="Coil D.A."/>
            <person name="Lang J.M."/>
            <person name="Eisen J.A."/>
            <person name="Alexiev A."/>
        </authorList>
    </citation>
    <scope>NUCLEOTIDE SEQUENCE [LARGE SCALE GENOMIC DNA]</scope>
    <source>
        <strain evidence="7 8">UCD-48B</strain>
    </source>
</reference>
<comment type="similarity">
    <text evidence="2">Belongs to the MipA/OmpV family.</text>
</comment>
<feature type="signal peptide" evidence="6">
    <location>
        <begin position="1"/>
        <end position="18"/>
    </location>
</feature>
<dbReference type="PATRIC" id="fig|570156.3.peg.260"/>
<organism evidence="7 8">
    <name type="scientific">Pseudoalteromonas lipolytica</name>
    <dbReference type="NCBI Taxonomy" id="570156"/>
    <lineage>
        <taxon>Bacteria</taxon>
        <taxon>Pseudomonadati</taxon>
        <taxon>Pseudomonadota</taxon>
        <taxon>Gammaproteobacteria</taxon>
        <taxon>Alteromonadales</taxon>
        <taxon>Pseudoalteromonadaceae</taxon>
        <taxon>Pseudoalteromonas</taxon>
    </lineage>
</organism>
<name>A0A0P7E711_9GAMM</name>
<evidence type="ECO:0000256" key="4">
    <source>
        <dbReference type="ARBA" id="ARBA00023136"/>
    </source>
</evidence>
<proteinExistence type="inferred from homology"/>
<dbReference type="GO" id="GO:0009252">
    <property type="term" value="P:peptidoglycan biosynthetic process"/>
    <property type="evidence" value="ECO:0007669"/>
    <property type="project" value="TreeGrafter"/>
</dbReference>
<dbReference type="EMBL" id="LJTC01000001">
    <property type="protein sequence ID" value="KPM85455.1"/>
    <property type="molecule type" value="Genomic_DNA"/>
</dbReference>
<protein>
    <recommendedName>
        <fullName evidence="9">Outer membrane protein</fullName>
    </recommendedName>
</protein>
<keyword evidence="5" id="KW-0998">Cell outer membrane</keyword>
<evidence type="ECO:0000313" key="8">
    <source>
        <dbReference type="Proteomes" id="UP000050378"/>
    </source>
</evidence>
<sequence>MKRLFGSMCCLAASTAFAQDDVKQPQLIKKSTFHASVTLGYGGIENPVLDADDVISPILPSLAYYGDSWYFDDFSIGYSLFESEKFYIDLLGRFNDDGFFFELDGVDKLYTTGVVRSSSGRPTIPSASPINLTPIERNLSYMAGFSSALNIYDDIWLSAAYVHDITNVHNGYEILFNGYQAFTLFSGIAGIEAGINYKNEELIDYYYTVSPTESKTRLLSYHLESATNYYLKVSYEYPISDNFSVDFKLKHTWLDSNLANSHMINKNGYFSGFTGITYHF</sequence>
<comment type="subcellular location">
    <subcellularLocation>
        <location evidence="1">Cell outer membrane</location>
    </subcellularLocation>
</comment>
<dbReference type="STRING" id="570156.AOG27_01295"/>
<accession>A0A0P7E711</accession>
<evidence type="ECO:0000256" key="2">
    <source>
        <dbReference type="ARBA" id="ARBA00005722"/>
    </source>
</evidence>
<dbReference type="AlphaFoldDB" id="A0A0P7E711"/>
<dbReference type="OrthoDB" id="8562138at2"/>
<dbReference type="PANTHER" id="PTHR38776">
    <property type="entry name" value="MLTA-INTERACTING PROTEIN-RELATED"/>
    <property type="match status" value="1"/>
</dbReference>
<evidence type="ECO:0008006" key="9">
    <source>
        <dbReference type="Google" id="ProtNLM"/>
    </source>
</evidence>
<dbReference type="GO" id="GO:0009279">
    <property type="term" value="C:cell outer membrane"/>
    <property type="evidence" value="ECO:0007669"/>
    <property type="project" value="UniProtKB-SubCell"/>
</dbReference>
<dbReference type="Proteomes" id="UP000050378">
    <property type="component" value="Unassembled WGS sequence"/>
</dbReference>
<gene>
    <name evidence="7" type="ORF">AOG27_01295</name>
</gene>
<dbReference type="PANTHER" id="PTHR38776:SF1">
    <property type="entry name" value="MLTA-INTERACTING PROTEIN-RELATED"/>
    <property type="match status" value="1"/>
</dbReference>
<feature type="chain" id="PRO_5006138338" description="Outer membrane protein" evidence="6">
    <location>
        <begin position="19"/>
        <end position="280"/>
    </location>
</feature>
<keyword evidence="3 6" id="KW-0732">Signal</keyword>
<evidence type="ECO:0000313" key="7">
    <source>
        <dbReference type="EMBL" id="KPM85455.1"/>
    </source>
</evidence>
<evidence type="ECO:0000256" key="6">
    <source>
        <dbReference type="SAM" id="SignalP"/>
    </source>
</evidence>
<dbReference type="Pfam" id="PF06629">
    <property type="entry name" value="MipA"/>
    <property type="match status" value="1"/>
</dbReference>
<keyword evidence="4" id="KW-0472">Membrane</keyword>
<dbReference type="RefSeq" id="WP_054551206.1">
    <property type="nucleotide sequence ID" value="NZ_LJTC01000001.1"/>
</dbReference>
<evidence type="ECO:0000256" key="1">
    <source>
        <dbReference type="ARBA" id="ARBA00004442"/>
    </source>
</evidence>
<evidence type="ECO:0000256" key="3">
    <source>
        <dbReference type="ARBA" id="ARBA00022729"/>
    </source>
</evidence>
<comment type="caution">
    <text evidence="7">The sequence shown here is derived from an EMBL/GenBank/DDBJ whole genome shotgun (WGS) entry which is preliminary data.</text>
</comment>
<dbReference type="InterPro" id="IPR010583">
    <property type="entry name" value="MipA"/>
</dbReference>